<evidence type="ECO:0000256" key="3">
    <source>
        <dbReference type="ARBA" id="ARBA00022576"/>
    </source>
</evidence>
<feature type="compositionally biased region" description="Basic and acidic residues" evidence="6">
    <location>
        <begin position="422"/>
        <end position="449"/>
    </location>
</feature>
<dbReference type="SUPFAM" id="SSF53383">
    <property type="entry name" value="PLP-dependent transferases"/>
    <property type="match status" value="1"/>
</dbReference>
<evidence type="ECO:0000256" key="6">
    <source>
        <dbReference type="SAM" id="MobiDB-lite"/>
    </source>
</evidence>
<dbReference type="RefSeq" id="WP_155072336.1">
    <property type="nucleotide sequence ID" value="NZ_WIXO01000001.1"/>
</dbReference>
<dbReference type="GO" id="GO:0030170">
    <property type="term" value="F:pyridoxal phosphate binding"/>
    <property type="evidence" value="ECO:0007669"/>
    <property type="project" value="InterPro"/>
</dbReference>
<keyword evidence="4" id="KW-0808">Transferase</keyword>
<evidence type="ECO:0000256" key="5">
    <source>
        <dbReference type="ARBA" id="ARBA00022898"/>
    </source>
</evidence>
<keyword evidence="5" id="KW-0663">Pyridoxal phosphate</keyword>
<evidence type="ECO:0000259" key="7">
    <source>
        <dbReference type="Pfam" id="PF00155"/>
    </source>
</evidence>
<dbReference type="PANTHER" id="PTHR46383">
    <property type="entry name" value="ASPARTATE AMINOTRANSFERASE"/>
    <property type="match status" value="1"/>
</dbReference>
<accession>A0A6G2BHT4</accession>
<dbReference type="PANTHER" id="PTHR46383:SF1">
    <property type="entry name" value="ASPARTATE AMINOTRANSFERASE"/>
    <property type="match status" value="1"/>
</dbReference>
<dbReference type="InterPro" id="IPR015421">
    <property type="entry name" value="PyrdxlP-dep_Trfase_major"/>
</dbReference>
<evidence type="ECO:0000256" key="2">
    <source>
        <dbReference type="ARBA" id="ARBA00007441"/>
    </source>
</evidence>
<dbReference type="AlphaFoldDB" id="A0A6G2BHT4"/>
<feature type="compositionally biased region" description="Low complexity" evidence="6">
    <location>
        <begin position="450"/>
        <end position="462"/>
    </location>
</feature>
<evidence type="ECO:0000313" key="9">
    <source>
        <dbReference type="Proteomes" id="UP000473014"/>
    </source>
</evidence>
<dbReference type="Proteomes" id="UP000473014">
    <property type="component" value="Unassembled WGS sequence"/>
</dbReference>
<dbReference type="Gene3D" id="3.40.640.10">
    <property type="entry name" value="Type I PLP-dependent aspartate aminotransferase-like (Major domain)"/>
    <property type="match status" value="1"/>
</dbReference>
<dbReference type="GO" id="GO:0006520">
    <property type="term" value="P:amino acid metabolic process"/>
    <property type="evidence" value="ECO:0007669"/>
    <property type="project" value="InterPro"/>
</dbReference>
<feature type="region of interest" description="Disordered" evidence="6">
    <location>
        <begin position="1"/>
        <end position="24"/>
    </location>
</feature>
<evidence type="ECO:0000256" key="1">
    <source>
        <dbReference type="ARBA" id="ARBA00001933"/>
    </source>
</evidence>
<feature type="compositionally biased region" description="Pro residues" evidence="6">
    <location>
        <begin position="8"/>
        <end position="17"/>
    </location>
</feature>
<comment type="caution">
    <text evidence="8">The sequence shown here is derived from an EMBL/GenBank/DDBJ whole genome shotgun (WGS) entry which is preliminary data.</text>
</comment>
<proteinExistence type="inferred from homology"/>
<dbReference type="EMBL" id="WIXO01000001">
    <property type="protein sequence ID" value="MTE21623.1"/>
    <property type="molecule type" value="Genomic_DNA"/>
</dbReference>
<comment type="similarity">
    <text evidence="2">Belongs to the class-I pyridoxal-phosphate-dependent aminotransferase family.</text>
</comment>
<comment type="cofactor">
    <cofactor evidence="1">
        <name>pyridoxal 5'-phosphate</name>
        <dbReference type="ChEBI" id="CHEBI:597326"/>
    </cofactor>
</comment>
<organism evidence="8 9">
    <name type="scientific">Streptomyces taklimakanensis</name>
    <dbReference type="NCBI Taxonomy" id="2569853"/>
    <lineage>
        <taxon>Bacteria</taxon>
        <taxon>Bacillati</taxon>
        <taxon>Actinomycetota</taxon>
        <taxon>Actinomycetes</taxon>
        <taxon>Kitasatosporales</taxon>
        <taxon>Streptomycetaceae</taxon>
        <taxon>Streptomyces</taxon>
    </lineage>
</organism>
<dbReference type="Pfam" id="PF00155">
    <property type="entry name" value="Aminotran_1_2"/>
    <property type="match status" value="1"/>
</dbReference>
<feature type="region of interest" description="Disordered" evidence="6">
    <location>
        <begin position="385"/>
        <end position="488"/>
    </location>
</feature>
<feature type="compositionally biased region" description="Pro residues" evidence="6">
    <location>
        <begin position="409"/>
        <end position="421"/>
    </location>
</feature>
<dbReference type="InterPro" id="IPR015424">
    <property type="entry name" value="PyrdxlP-dep_Trfase"/>
</dbReference>
<keyword evidence="9" id="KW-1185">Reference proteome</keyword>
<gene>
    <name evidence="8" type="ORF">F0L17_21395</name>
</gene>
<dbReference type="OrthoDB" id="2192472at2"/>
<dbReference type="InterPro" id="IPR004839">
    <property type="entry name" value="Aminotransferase_I/II_large"/>
</dbReference>
<evidence type="ECO:0000256" key="4">
    <source>
        <dbReference type="ARBA" id="ARBA00022679"/>
    </source>
</evidence>
<dbReference type="InterPro" id="IPR050596">
    <property type="entry name" value="AspAT/PAT-like"/>
</dbReference>
<sequence length="488" mass="49838">MQQTRPGDPVPTAPPGTSPGEREDPVVAAARGYWRRRGLPTGPDQVVTAPTAPLLLLALLAAECGSGAEGRDGPGGVVLPRPGPAWHAEQVRTLGLPLYPVPVPADCGGVPDPFALLETVGRARAAGGDPRVLLLSVADGLTGTVAPPEVLHEVCEAAAREGLLIVSDESWRDTAHDPHDTVLAGPAEILHCSVPRVARGTRPGPGPHAVTHLRASDGADGDSVVVLVDPGVDPTAVPGAAASVARLPAAGRGRRLVAGTRAVLAALRARPSGAATAGAVEVLGESDRLRGRRAAANRAHGTLAAALHRALTAAGAVCRPPYVGRYLYPDFEPLRPALAARGVTDAPRLEAELVRRLGPYALGGHRFGDDPRALRVRLSTEVLARRVPPGAASPGSPGETGTDTDIEPPGAPGGPRAPHPYDPARGRARVRDHDGDHGGDHDGDHEALRRPATTEALAALEAALDELAADAPAAASPAKSPDTDGSPA</sequence>
<dbReference type="GO" id="GO:0008483">
    <property type="term" value="F:transaminase activity"/>
    <property type="evidence" value="ECO:0007669"/>
    <property type="project" value="UniProtKB-KW"/>
</dbReference>
<evidence type="ECO:0000313" key="8">
    <source>
        <dbReference type="EMBL" id="MTE21623.1"/>
    </source>
</evidence>
<protein>
    <recommendedName>
        <fullName evidence="7">Aminotransferase class I/classII large domain-containing protein</fullName>
    </recommendedName>
</protein>
<keyword evidence="3" id="KW-0032">Aminotransferase</keyword>
<reference evidence="8 9" key="1">
    <citation type="submission" date="2019-11" db="EMBL/GenBank/DDBJ databases">
        <authorList>
            <person name="Yuan L."/>
        </authorList>
    </citation>
    <scope>NUCLEOTIDE SEQUENCE [LARGE SCALE GENOMIC DNA]</scope>
    <source>
        <strain evidence="8 9">TRM43335</strain>
    </source>
</reference>
<name>A0A6G2BHT4_9ACTN</name>
<feature type="domain" description="Aminotransferase class I/classII large" evidence="7">
    <location>
        <begin position="76"/>
        <end position="180"/>
    </location>
</feature>
<feature type="compositionally biased region" description="Low complexity" evidence="6">
    <location>
        <begin position="388"/>
        <end position="397"/>
    </location>
</feature>